<dbReference type="GO" id="GO:0005737">
    <property type="term" value="C:cytoplasm"/>
    <property type="evidence" value="ECO:0007669"/>
    <property type="project" value="TreeGrafter"/>
</dbReference>
<sequence length="221" mass="23007">MIDFARARRTMVDTQIRVNDVTDGRIIEALMAVPREAFVPEARRELAYIDDDVAVSEASNGKPARYLIELMVLAKMVHAAAIGPADSVLDIGVTTGYSAAVLARLAAKVVAVEEDETLAAAARQALAASGNVTVVAGALAEGAPQQGPYDVILLEGAVEAVPEALFGQMKEGGRLVAVVGSGRAAKCLVHTRISGEISARPIFDAAIPPLPGFAAARGFVF</sequence>
<gene>
    <name evidence="4" type="ORF">E8M01_34000</name>
</gene>
<reference evidence="4 5" key="1">
    <citation type="submission" date="2019-04" db="EMBL/GenBank/DDBJ databases">
        <title>Phreatobacter aquaticus sp. nov.</title>
        <authorList>
            <person name="Choi A."/>
        </authorList>
    </citation>
    <scope>NUCLEOTIDE SEQUENCE [LARGE SCALE GENOMIC DNA]</scope>
    <source>
        <strain evidence="4 5">KCTC 52518</strain>
    </source>
</reference>
<dbReference type="Gene3D" id="3.40.50.150">
    <property type="entry name" value="Vaccinia Virus protein VP39"/>
    <property type="match status" value="1"/>
</dbReference>
<protein>
    <recommendedName>
        <fullName evidence="2">Protein-L-isoaspartate O-methyltransferase</fullName>
    </recommendedName>
    <alternativeName>
        <fullName evidence="3">Protein L-isoaspartyl methyltransferase</fullName>
    </alternativeName>
</protein>
<dbReference type="PANTHER" id="PTHR11579:SF18">
    <property type="entry name" value="PROTEIN-L-ISOASPARTATE O-METHYLTRANSFERASE"/>
    <property type="match status" value="1"/>
</dbReference>
<dbReference type="SUPFAM" id="SSF53335">
    <property type="entry name" value="S-adenosyl-L-methionine-dependent methyltransferases"/>
    <property type="match status" value="1"/>
</dbReference>
<evidence type="ECO:0000256" key="2">
    <source>
        <dbReference type="ARBA" id="ARBA00013346"/>
    </source>
</evidence>
<comment type="similarity">
    <text evidence="1">Belongs to the methyltransferase superfamily. L-isoaspartyl/D-aspartyl protein methyltransferase family.</text>
</comment>
<dbReference type="AlphaFoldDB" id="A0A4D7BD73"/>
<dbReference type="Proteomes" id="UP000298781">
    <property type="component" value="Chromosome"/>
</dbReference>
<dbReference type="EMBL" id="CP039690">
    <property type="protein sequence ID" value="QCI68810.1"/>
    <property type="molecule type" value="Genomic_DNA"/>
</dbReference>
<evidence type="ECO:0000256" key="1">
    <source>
        <dbReference type="ARBA" id="ARBA00005369"/>
    </source>
</evidence>
<dbReference type="OrthoDB" id="9798496at2"/>
<dbReference type="InterPro" id="IPR000682">
    <property type="entry name" value="PCMT"/>
</dbReference>
<dbReference type="KEGG" id="pstg:E8M01_34000"/>
<dbReference type="CDD" id="cd02440">
    <property type="entry name" value="AdoMet_MTases"/>
    <property type="match status" value="1"/>
</dbReference>
<evidence type="ECO:0000313" key="5">
    <source>
        <dbReference type="Proteomes" id="UP000298781"/>
    </source>
</evidence>
<dbReference type="RefSeq" id="WP_136964225.1">
    <property type="nucleotide sequence ID" value="NZ_CP039690.1"/>
</dbReference>
<keyword evidence="4" id="KW-0808">Transferase</keyword>
<dbReference type="GO" id="GO:0004719">
    <property type="term" value="F:protein-L-isoaspartate (D-aspartate) O-methyltransferase activity"/>
    <property type="evidence" value="ECO:0007669"/>
    <property type="project" value="InterPro"/>
</dbReference>
<keyword evidence="5" id="KW-1185">Reference proteome</keyword>
<evidence type="ECO:0000313" key="4">
    <source>
        <dbReference type="EMBL" id="QCI68810.1"/>
    </source>
</evidence>
<dbReference type="PANTHER" id="PTHR11579">
    <property type="entry name" value="PROTEIN-L-ISOASPARTATE O-METHYLTRANSFERASE"/>
    <property type="match status" value="1"/>
</dbReference>
<accession>A0A4D7BD73</accession>
<dbReference type="GO" id="GO:0032259">
    <property type="term" value="P:methylation"/>
    <property type="evidence" value="ECO:0007669"/>
    <property type="project" value="UniProtKB-KW"/>
</dbReference>
<evidence type="ECO:0000256" key="3">
    <source>
        <dbReference type="ARBA" id="ARBA00030757"/>
    </source>
</evidence>
<organism evidence="4 5">
    <name type="scientific">Phreatobacter stygius</name>
    <dbReference type="NCBI Taxonomy" id="1940610"/>
    <lineage>
        <taxon>Bacteria</taxon>
        <taxon>Pseudomonadati</taxon>
        <taxon>Pseudomonadota</taxon>
        <taxon>Alphaproteobacteria</taxon>
        <taxon>Hyphomicrobiales</taxon>
        <taxon>Phreatobacteraceae</taxon>
        <taxon>Phreatobacter</taxon>
    </lineage>
</organism>
<name>A0A4D7BD73_9HYPH</name>
<dbReference type="Pfam" id="PF01135">
    <property type="entry name" value="PCMT"/>
    <property type="match status" value="1"/>
</dbReference>
<proteinExistence type="inferred from homology"/>
<dbReference type="InterPro" id="IPR029063">
    <property type="entry name" value="SAM-dependent_MTases_sf"/>
</dbReference>
<keyword evidence="4" id="KW-0489">Methyltransferase</keyword>